<gene>
    <name evidence="2" type="ORF">BD324DRAFT_655808</name>
</gene>
<dbReference type="RefSeq" id="XP_021872450.1">
    <property type="nucleotide sequence ID" value="XM_022018826.1"/>
</dbReference>
<organism evidence="2 3">
    <name type="scientific">Kockovaella imperatae</name>
    <dbReference type="NCBI Taxonomy" id="4999"/>
    <lineage>
        <taxon>Eukaryota</taxon>
        <taxon>Fungi</taxon>
        <taxon>Dikarya</taxon>
        <taxon>Basidiomycota</taxon>
        <taxon>Agaricomycotina</taxon>
        <taxon>Tremellomycetes</taxon>
        <taxon>Tremellales</taxon>
        <taxon>Cuniculitremaceae</taxon>
        <taxon>Kockovaella</taxon>
    </lineage>
</organism>
<name>A0A1Y1UKF4_9TREE</name>
<evidence type="ECO:0000256" key="1">
    <source>
        <dbReference type="SAM" id="MobiDB-lite"/>
    </source>
</evidence>
<feature type="compositionally biased region" description="Basic and acidic residues" evidence="1">
    <location>
        <begin position="481"/>
        <end position="498"/>
    </location>
</feature>
<proteinExistence type="predicted"/>
<feature type="region of interest" description="Disordered" evidence="1">
    <location>
        <begin position="330"/>
        <end position="356"/>
    </location>
</feature>
<evidence type="ECO:0000313" key="3">
    <source>
        <dbReference type="Proteomes" id="UP000193218"/>
    </source>
</evidence>
<evidence type="ECO:0000313" key="2">
    <source>
        <dbReference type="EMBL" id="ORX38528.1"/>
    </source>
</evidence>
<reference evidence="2 3" key="1">
    <citation type="submission" date="2017-03" db="EMBL/GenBank/DDBJ databases">
        <title>Widespread Adenine N6-methylation of Active Genes in Fungi.</title>
        <authorList>
            <consortium name="DOE Joint Genome Institute"/>
            <person name="Mondo S.J."/>
            <person name="Dannebaum R.O."/>
            <person name="Kuo R.C."/>
            <person name="Louie K.B."/>
            <person name="Bewick A.J."/>
            <person name="Labutti K."/>
            <person name="Haridas S."/>
            <person name="Kuo A."/>
            <person name="Salamov A."/>
            <person name="Ahrendt S.R."/>
            <person name="Lau R."/>
            <person name="Bowen B.P."/>
            <person name="Lipzen A."/>
            <person name="Sullivan W."/>
            <person name="Andreopoulos W.B."/>
            <person name="Clum A."/>
            <person name="Lindquist E."/>
            <person name="Daum C."/>
            <person name="Northen T.R."/>
            <person name="Ramamoorthy G."/>
            <person name="Schmitz R.J."/>
            <person name="Gryganskyi A."/>
            <person name="Culley D."/>
            <person name="Magnuson J."/>
            <person name="James T.Y."/>
            <person name="O'Malley M.A."/>
            <person name="Stajich J.E."/>
            <person name="Spatafora J.W."/>
            <person name="Visel A."/>
            <person name="Grigoriev I.V."/>
        </authorList>
    </citation>
    <scope>NUCLEOTIDE SEQUENCE [LARGE SCALE GENOMIC DNA]</scope>
    <source>
        <strain evidence="2 3">NRRL Y-17943</strain>
    </source>
</reference>
<sequence length="526" mass="58424">MPSPKSEIDASAVLVADPASDDDDFVKVSRSQRTDTFGSEVTDGFQVHEAGDLLHSGLVQTATADLLNSKTTTHPTFIEALEKADANTVSNWWYHERDNFPLDEGSTVYPSADIANGRFALINLRGILMDDNEERDASVTADNQAKYDSIREELEAGTYKHHSPRRSHPDAKDVCTVSVRRTPADPTFACHSHSVRNKIHQQYSTNLVRHLLSTACLTHRVKAKKSSVSCFPLHCPEKPDGMWTSIEVVDGHSGALGGDKSQQSPSNRYGLRKWRTVPKIYSPGSHPLISPAPTFVSLKNQWNRQSELIRIIDFFSLVRATLVHDQKIKGHHPSLSTSRHTCAMPKPNASDERNSVADSVESIDPAIDYIEPDSRSSTFGSDMNEDGFVNLSANSGQLVTSTAIDFVLKDLFTCDFSQFTATLEGANVDTVDEWWYEAFPLFSEDAKDTSFVGNDQAHGRYIMLSLRSTMTNGAEKKYREAASNKYQSVKDELEKGTYERPATMGYGSVNDSESTAMKTEPRKREQ</sequence>
<dbReference type="EMBL" id="NBSH01000004">
    <property type="protein sequence ID" value="ORX38528.1"/>
    <property type="molecule type" value="Genomic_DNA"/>
</dbReference>
<feature type="region of interest" description="Disordered" evidence="1">
    <location>
        <begin position="481"/>
        <end position="526"/>
    </location>
</feature>
<keyword evidence="3" id="KW-1185">Reference proteome</keyword>
<dbReference type="AlphaFoldDB" id="A0A1Y1UKF4"/>
<accession>A0A1Y1UKF4</accession>
<protein>
    <submittedName>
        <fullName evidence="2">Uncharacterized protein</fullName>
    </submittedName>
</protein>
<dbReference type="Proteomes" id="UP000193218">
    <property type="component" value="Unassembled WGS sequence"/>
</dbReference>
<dbReference type="GeneID" id="33560635"/>
<comment type="caution">
    <text evidence="2">The sequence shown here is derived from an EMBL/GenBank/DDBJ whole genome shotgun (WGS) entry which is preliminary data.</text>
</comment>
<dbReference type="InParanoid" id="A0A1Y1UKF4"/>